<protein>
    <submittedName>
        <fullName evidence="1">Uncharacterized protein</fullName>
    </submittedName>
</protein>
<gene>
    <name evidence="1" type="ORF">SAMN05421678_108289</name>
</gene>
<evidence type="ECO:0000313" key="1">
    <source>
        <dbReference type="EMBL" id="SFG79611.1"/>
    </source>
</evidence>
<accession>A0A1I2UXP1</accession>
<evidence type="ECO:0000313" key="2">
    <source>
        <dbReference type="Proteomes" id="UP000199052"/>
    </source>
</evidence>
<reference evidence="1 2" key="1">
    <citation type="submission" date="2016-10" db="EMBL/GenBank/DDBJ databases">
        <authorList>
            <person name="de Groot N.N."/>
        </authorList>
    </citation>
    <scope>NUCLEOTIDE SEQUENCE [LARGE SCALE GENOMIC DNA]</scope>
    <source>
        <strain evidence="1 2">CPCC 202808</strain>
    </source>
</reference>
<sequence>MQAGQTAYVYSSMKASAAEQVTLVDNEVLCSGAGASNVVMGENIDPAGSANTDRVNITIVTRFLVSATSTGSMVCRVYYRGHSLSELTSAITVEGELRFADPSVGEDVNSLAMQTSLPNGNTPVSSIARIPVLDRTLTASQTKVDVIADVEFMACYPFDAATCGHSSDRSNAKFTLFVNQMNGDTVCKSATAAQSVVSVLKQTHHKAVPMYTSLDLAPGCRRLYAYVKAEYVSGAVGSIQGETSPLPDADGSGTHTSVMTHMFAVPR</sequence>
<name>A0A1I2UXP1_9ACTN</name>
<dbReference type="EMBL" id="FOOI01000008">
    <property type="protein sequence ID" value="SFG79611.1"/>
    <property type="molecule type" value="Genomic_DNA"/>
</dbReference>
<organism evidence="1 2">
    <name type="scientific">Actinopolymorpha cephalotaxi</name>
    <dbReference type="NCBI Taxonomy" id="504797"/>
    <lineage>
        <taxon>Bacteria</taxon>
        <taxon>Bacillati</taxon>
        <taxon>Actinomycetota</taxon>
        <taxon>Actinomycetes</taxon>
        <taxon>Propionibacteriales</taxon>
        <taxon>Actinopolymorphaceae</taxon>
        <taxon>Actinopolymorpha</taxon>
    </lineage>
</organism>
<dbReference type="STRING" id="504797.SAMN05421678_108289"/>
<dbReference type="Proteomes" id="UP000199052">
    <property type="component" value="Unassembled WGS sequence"/>
</dbReference>
<dbReference type="AlphaFoldDB" id="A0A1I2UXP1"/>
<proteinExistence type="predicted"/>